<proteinExistence type="predicted"/>
<evidence type="ECO:0008006" key="4">
    <source>
        <dbReference type="Google" id="ProtNLM"/>
    </source>
</evidence>
<comment type="caution">
    <text evidence="2">The sequence shown here is derived from an EMBL/GenBank/DDBJ whole genome shotgun (WGS) entry which is preliminary data.</text>
</comment>
<feature type="compositionally biased region" description="Low complexity" evidence="1">
    <location>
        <begin position="258"/>
        <end position="270"/>
    </location>
</feature>
<organism evidence="2 3">
    <name type="scientific">Wallemia ichthyophaga</name>
    <dbReference type="NCBI Taxonomy" id="245174"/>
    <lineage>
        <taxon>Eukaryota</taxon>
        <taxon>Fungi</taxon>
        <taxon>Dikarya</taxon>
        <taxon>Basidiomycota</taxon>
        <taxon>Wallemiomycotina</taxon>
        <taxon>Wallemiomycetes</taxon>
        <taxon>Wallemiales</taxon>
        <taxon>Wallemiaceae</taxon>
        <taxon>Wallemia</taxon>
    </lineage>
</organism>
<accession>A0A4T0IZQ3</accession>
<dbReference type="EMBL" id="SPOI01000142">
    <property type="protein sequence ID" value="TIB35726.1"/>
    <property type="molecule type" value="Genomic_DNA"/>
</dbReference>
<feature type="region of interest" description="Disordered" evidence="1">
    <location>
        <begin position="392"/>
        <end position="444"/>
    </location>
</feature>
<feature type="compositionally biased region" description="Acidic residues" evidence="1">
    <location>
        <begin position="404"/>
        <end position="415"/>
    </location>
</feature>
<evidence type="ECO:0000313" key="2">
    <source>
        <dbReference type="EMBL" id="TIB35726.1"/>
    </source>
</evidence>
<sequence>MNSLNCPIPWPQDISYNNPYDGVEDELRLEYYQSLYLPNTVYSPLDFINYLESRDVGFEQLFFLYLPLLELERKYRVTLTPIIINNTFDDSCLPQGIRDRLELNILRSSYDKRVVDQRVYIKNLELSEKLLQVSLLLYLLARLPPPNTHSDTNKPRKRKRKVIELTNDYDNINERLEFAIDRLVLWQTLNNAPLIQTDDNKQHKKPSIDHVQKFYKHTVDLKFRKKLPKVCKAMRIKCFGDENRETEVDLPAPLLPIPSTSTAPTRSTTPQLDNVERESSIASVNLEREPSVKRERSLSRQPSSTINKMFANRVVGVSRKITTVKEKKEVPSKAPTNPFEALSSEASILSSQPHIHVEKKSTLVSATPTKKEKHTQLTQTKNSKTVLVADSPAKLQPDGTAIADSDDEFQEDDVIPDTPQKKHKTDSKPQGKRMLLSELNKITD</sequence>
<name>A0A4T0IZQ3_WALIC</name>
<feature type="compositionally biased region" description="Basic and acidic residues" evidence="1">
    <location>
        <begin position="286"/>
        <end position="298"/>
    </location>
</feature>
<feature type="region of interest" description="Disordered" evidence="1">
    <location>
        <begin position="250"/>
        <end position="301"/>
    </location>
</feature>
<evidence type="ECO:0000256" key="1">
    <source>
        <dbReference type="SAM" id="MobiDB-lite"/>
    </source>
</evidence>
<reference evidence="2 3" key="1">
    <citation type="submission" date="2019-03" db="EMBL/GenBank/DDBJ databases">
        <title>Sequencing 23 genomes of Wallemia ichthyophaga.</title>
        <authorList>
            <person name="Gostincar C."/>
        </authorList>
    </citation>
    <scope>NUCLEOTIDE SEQUENCE [LARGE SCALE GENOMIC DNA]</scope>
    <source>
        <strain evidence="2 3">EXF-6200</strain>
    </source>
</reference>
<evidence type="ECO:0000313" key="3">
    <source>
        <dbReference type="Proteomes" id="UP000310689"/>
    </source>
</evidence>
<dbReference type="AlphaFoldDB" id="A0A4T0IZQ3"/>
<protein>
    <recommendedName>
        <fullName evidence="4">DNA replication regulator Sld3 C-terminal domain-containing protein</fullName>
    </recommendedName>
</protein>
<dbReference type="Proteomes" id="UP000310689">
    <property type="component" value="Unassembled WGS sequence"/>
</dbReference>
<dbReference type="Gene3D" id="1.20.58.2130">
    <property type="match status" value="1"/>
</dbReference>
<gene>
    <name evidence="2" type="ORF">E3P86_02625</name>
</gene>